<dbReference type="Proteomes" id="UP001431783">
    <property type="component" value="Unassembled WGS sequence"/>
</dbReference>
<keyword evidence="2" id="KW-1185">Reference proteome</keyword>
<proteinExistence type="predicted"/>
<protein>
    <submittedName>
        <fullName evidence="1">Uncharacterized protein</fullName>
    </submittedName>
</protein>
<gene>
    <name evidence="1" type="ORF">WA026_002374</name>
</gene>
<name>A0AAW1TZJ2_9CUCU</name>
<dbReference type="AlphaFoldDB" id="A0AAW1TZJ2"/>
<dbReference type="EMBL" id="JARQZJ010000031">
    <property type="protein sequence ID" value="KAK9874020.1"/>
    <property type="molecule type" value="Genomic_DNA"/>
</dbReference>
<comment type="caution">
    <text evidence="1">The sequence shown here is derived from an EMBL/GenBank/DDBJ whole genome shotgun (WGS) entry which is preliminary data.</text>
</comment>
<evidence type="ECO:0000313" key="2">
    <source>
        <dbReference type="Proteomes" id="UP001431783"/>
    </source>
</evidence>
<accession>A0AAW1TZJ2</accession>
<reference evidence="1 2" key="1">
    <citation type="submission" date="2023-03" db="EMBL/GenBank/DDBJ databases">
        <title>Genome insight into feeding habits of ladybird beetles.</title>
        <authorList>
            <person name="Li H.-S."/>
            <person name="Huang Y.-H."/>
            <person name="Pang H."/>
        </authorList>
    </citation>
    <scope>NUCLEOTIDE SEQUENCE [LARGE SCALE GENOMIC DNA]</scope>
    <source>
        <strain evidence="1">SYSU_2023b</strain>
        <tissue evidence="1">Whole body</tissue>
    </source>
</reference>
<evidence type="ECO:0000313" key="1">
    <source>
        <dbReference type="EMBL" id="KAK9874020.1"/>
    </source>
</evidence>
<organism evidence="1 2">
    <name type="scientific">Henosepilachna vigintioctopunctata</name>
    <dbReference type="NCBI Taxonomy" id="420089"/>
    <lineage>
        <taxon>Eukaryota</taxon>
        <taxon>Metazoa</taxon>
        <taxon>Ecdysozoa</taxon>
        <taxon>Arthropoda</taxon>
        <taxon>Hexapoda</taxon>
        <taxon>Insecta</taxon>
        <taxon>Pterygota</taxon>
        <taxon>Neoptera</taxon>
        <taxon>Endopterygota</taxon>
        <taxon>Coleoptera</taxon>
        <taxon>Polyphaga</taxon>
        <taxon>Cucujiformia</taxon>
        <taxon>Coccinelloidea</taxon>
        <taxon>Coccinellidae</taxon>
        <taxon>Epilachninae</taxon>
        <taxon>Epilachnini</taxon>
        <taxon>Henosepilachna</taxon>
    </lineage>
</organism>
<sequence>MLATSAMQMSEMVRETTYEIDHASVRRVKWHSSRSVSTSYVTLCFQRGVTDAKALLQRDRAEASTEYLFPQGLRGKFLTIHGMVAAQIASTGVITRITYSAHCLTSKKIPSVINYCSIINLTLIKLFHRTKYPAEKSSNNFPEQLNACVLVTAVLFLATNCYSDDISTKKIQRSGKYPQKKSELAQERPSGFHKALKNIKFEKVIRVGADRNSPSVQLVTYVIKCLTIITKLSTFSSNEEEKKPFYGGSS</sequence>